<keyword evidence="3" id="KW-0106">Calcium</keyword>
<evidence type="ECO:0000256" key="7">
    <source>
        <dbReference type="SAM" id="Phobius"/>
    </source>
</evidence>
<dbReference type="GO" id="GO:0005216">
    <property type="term" value="F:monoatomic ion channel activity"/>
    <property type="evidence" value="ECO:0007669"/>
    <property type="project" value="InterPro"/>
</dbReference>
<dbReference type="EMBL" id="CAUJNA010003437">
    <property type="protein sequence ID" value="CAJ1401992.1"/>
    <property type="molecule type" value="Genomic_DNA"/>
</dbReference>
<feature type="transmembrane region" description="Helical" evidence="7">
    <location>
        <begin position="238"/>
        <end position="260"/>
    </location>
</feature>
<dbReference type="SUPFAM" id="SSF47473">
    <property type="entry name" value="EF-hand"/>
    <property type="match status" value="1"/>
</dbReference>
<dbReference type="InterPro" id="IPR002048">
    <property type="entry name" value="EF_hand_dom"/>
</dbReference>
<dbReference type="PROSITE" id="PS00018">
    <property type="entry name" value="EF_HAND_1"/>
    <property type="match status" value="2"/>
</dbReference>
<evidence type="ECO:0000313" key="10">
    <source>
        <dbReference type="Proteomes" id="UP001178507"/>
    </source>
</evidence>
<dbReference type="InterPro" id="IPR027359">
    <property type="entry name" value="Volt_channel_dom_sf"/>
</dbReference>
<keyword evidence="5 7" id="KW-0472">Membrane</keyword>
<dbReference type="GO" id="GO:0005509">
    <property type="term" value="F:calcium ion binding"/>
    <property type="evidence" value="ECO:0007669"/>
    <property type="project" value="InterPro"/>
</dbReference>
<evidence type="ECO:0000256" key="4">
    <source>
        <dbReference type="ARBA" id="ARBA00022989"/>
    </source>
</evidence>
<feature type="transmembrane region" description="Helical" evidence="7">
    <location>
        <begin position="213"/>
        <end position="231"/>
    </location>
</feature>
<dbReference type="SUPFAM" id="SSF81324">
    <property type="entry name" value="Voltage-gated potassium channels"/>
    <property type="match status" value="1"/>
</dbReference>
<feature type="transmembrane region" description="Helical" evidence="7">
    <location>
        <begin position="299"/>
        <end position="332"/>
    </location>
</feature>
<evidence type="ECO:0000256" key="3">
    <source>
        <dbReference type="ARBA" id="ARBA00022837"/>
    </source>
</evidence>
<keyword evidence="2 7" id="KW-0812">Transmembrane</keyword>
<organism evidence="9 10">
    <name type="scientific">Effrenium voratum</name>
    <dbReference type="NCBI Taxonomy" id="2562239"/>
    <lineage>
        <taxon>Eukaryota</taxon>
        <taxon>Sar</taxon>
        <taxon>Alveolata</taxon>
        <taxon>Dinophyceae</taxon>
        <taxon>Suessiales</taxon>
        <taxon>Symbiodiniaceae</taxon>
        <taxon>Effrenium</taxon>
    </lineage>
</organism>
<feature type="region of interest" description="Disordered" evidence="6">
    <location>
        <begin position="47"/>
        <end position="104"/>
    </location>
</feature>
<reference evidence="9" key="1">
    <citation type="submission" date="2023-08" db="EMBL/GenBank/DDBJ databases">
        <authorList>
            <person name="Chen Y."/>
            <person name="Shah S."/>
            <person name="Dougan E. K."/>
            <person name="Thang M."/>
            <person name="Chan C."/>
        </authorList>
    </citation>
    <scope>NUCLEOTIDE SEQUENCE</scope>
</reference>
<evidence type="ECO:0000313" key="9">
    <source>
        <dbReference type="EMBL" id="CAJ1401992.1"/>
    </source>
</evidence>
<evidence type="ECO:0000256" key="6">
    <source>
        <dbReference type="SAM" id="MobiDB-lite"/>
    </source>
</evidence>
<dbReference type="Gene3D" id="1.20.120.350">
    <property type="entry name" value="Voltage-gated potassium channels. Chain C"/>
    <property type="match status" value="1"/>
</dbReference>
<keyword evidence="4 7" id="KW-1133">Transmembrane helix</keyword>
<dbReference type="PANTHER" id="PTHR46726:SF1">
    <property type="entry name" value="TWO-PORE CALCIUM CHANNEL 3"/>
    <property type="match status" value="1"/>
</dbReference>
<feature type="domain" description="EF-hand" evidence="8">
    <location>
        <begin position="433"/>
        <end position="468"/>
    </location>
</feature>
<dbReference type="GO" id="GO:0016020">
    <property type="term" value="C:membrane"/>
    <property type="evidence" value="ECO:0007669"/>
    <property type="project" value="UniProtKB-SubCell"/>
</dbReference>
<dbReference type="Pfam" id="PF00520">
    <property type="entry name" value="Ion_trans"/>
    <property type="match status" value="1"/>
</dbReference>
<dbReference type="PANTHER" id="PTHR46726">
    <property type="entry name" value="TWO PORE CHANNEL 3"/>
    <property type="match status" value="1"/>
</dbReference>
<dbReference type="InterPro" id="IPR005821">
    <property type="entry name" value="Ion_trans_dom"/>
</dbReference>
<evidence type="ECO:0000256" key="1">
    <source>
        <dbReference type="ARBA" id="ARBA00004141"/>
    </source>
</evidence>
<dbReference type="InterPro" id="IPR011992">
    <property type="entry name" value="EF-hand-dom_pair"/>
</dbReference>
<keyword evidence="10" id="KW-1185">Reference proteome</keyword>
<evidence type="ECO:0000256" key="2">
    <source>
        <dbReference type="ARBA" id="ARBA00022692"/>
    </source>
</evidence>
<evidence type="ECO:0000256" key="5">
    <source>
        <dbReference type="ARBA" id="ARBA00023136"/>
    </source>
</evidence>
<feature type="transmembrane region" description="Helical" evidence="7">
    <location>
        <begin position="384"/>
        <end position="409"/>
    </location>
</feature>
<name>A0AA36NCE4_9DINO</name>
<protein>
    <recommendedName>
        <fullName evidence="8">EF-hand domain-containing protein</fullName>
    </recommendedName>
</protein>
<accession>A0AA36NCE4</accession>
<dbReference type="InterPro" id="IPR018247">
    <property type="entry name" value="EF_Hand_1_Ca_BS"/>
</dbReference>
<feature type="transmembrane region" description="Helical" evidence="7">
    <location>
        <begin position="352"/>
        <end position="372"/>
    </location>
</feature>
<feature type="compositionally biased region" description="Acidic residues" evidence="6">
    <location>
        <begin position="87"/>
        <end position="99"/>
    </location>
</feature>
<dbReference type="PROSITE" id="PS50222">
    <property type="entry name" value="EF_HAND_2"/>
    <property type="match status" value="1"/>
</dbReference>
<dbReference type="Proteomes" id="UP001178507">
    <property type="component" value="Unassembled WGS sequence"/>
</dbReference>
<dbReference type="Gene3D" id="1.10.287.70">
    <property type="match status" value="1"/>
</dbReference>
<comment type="subcellular location">
    <subcellularLocation>
        <location evidence="1">Membrane</location>
        <topology evidence="1">Multi-pass membrane protein</topology>
    </subcellularLocation>
</comment>
<dbReference type="Gene3D" id="1.10.238.10">
    <property type="entry name" value="EF-hand"/>
    <property type="match status" value="1"/>
</dbReference>
<gene>
    <name evidence="9" type="ORF">EVOR1521_LOCUS24985</name>
</gene>
<feature type="compositionally biased region" description="Low complexity" evidence="6">
    <location>
        <begin position="47"/>
        <end position="86"/>
    </location>
</feature>
<feature type="transmembrane region" description="Helical" evidence="7">
    <location>
        <begin position="171"/>
        <end position="193"/>
    </location>
</feature>
<comment type="caution">
    <text evidence="9">The sequence shown here is derived from an EMBL/GenBank/DDBJ whole genome shotgun (WGS) entry which is preliminary data.</text>
</comment>
<evidence type="ECO:0000259" key="8">
    <source>
        <dbReference type="PROSITE" id="PS50222"/>
    </source>
</evidence>
<dbReference type="AlphaFoldDB" id="A0AA36NCE4"/>
<sequence length="559" mass="62311">MAAEGLKKLAEIQQQQLMAFKGLEQLTEEHKKWRQTVEDLMLQLHSQVSQVSQSHPSNPSNPSNPFSSPLRGSSSSEPGLLPLPETNEGEVESETEGTEGTEASEVHMNYNSKMSSNALLRSRNTVAAFPAGPLRKLVMEVLADSAQAEPIDISPLEKIRRRVSSLVKSQWFEFAAGFIIFLNLITIGIEAHISVREEVVFHGGFWPAGVERLFLALYSVEASLRIIAGGYDTFKDLWFLLDLVLIIVGVTALIAVPVLAGDSQQVDQWATLLVVRGLRLFRLLRALRMLSHFKIVWRLVYGLLNAGQTIFSTTALIAVFLFIFSCVAMEVIAKDPDLRENPNTRQLVQDHFFGINKAFITLLQFVTLDNVAEVYYPLIFAKPWLCVYFFPILIFISIGLMNLVTAALVENAMQAAAIEAEEERMKLKAKVRSALPSLVEIFQELDKDHSGLITRDEVENVPLTALPPRVLDSICVENMADLFDYLDVDGTQSLTQVEFVEGLLNLCLLDMPIASLQCLKLLQLLREAVSQLNSKVEGVEGEMLTFRMGITEFGSNVRV</sequence>
<proteinExistence type="predicted"/>